<comment type="similarity">
    <text evidence="2">Belongs to the major facilitator superfamily.</text>
</comment>
<dbReference type="GO" id="GO:0015293">
    <property type="term" value="F:symporter activity"/>
    <property type="evidence" value="ECO:0007669"/>
    <property type="project" value="InterPro"/>
</dbReference>
<keyword evidence="4" id="KW-1185">Reference proteome</keyword>
<dbReference type="GO" id="GO:0043474">
    <property type="term" value="P:pigment metabolic process involved in pigmentation"/>
    <property type="evidence" value="ECO:0007669"/>
    <property type="project" value="TreeGrafter"/>
</dbReference>
<accession>A0AAJ7U4E2</accession>
<dbReference type="PANTHER" id="PTHR11328">
    <property type="entry name" value="MAJOR FACILITATOR SUPERFAMILY DOMAIN-CONTAINING PROTEIN"/>
    <property type="match status" value="1"/>
</dbReference>
<comment type="subcellular location">
    <subcellularLocation>
        <location evidence="1">Membrane</location>
        <topology evidence="1">Multi-pass membrane protein</topology>
    </subcellularLocation>
</comment>
<dbReference type="RefSeq" id="XP_032829646.1">
    <property type="nucleotide sequence ID" value="XM_032973755.1"/>
</dbReference>
<evidence type="ECO:0000313" key="5">
    <source>
        <dbReference type="RefSeq" id="XP_032829646.1"/>
    </source>
</evidence>
<protein>
    <submittedName>
        <fullName evidence="5">Major facilitator superfamily domain-containing protein 12-like</fullName>
    </submittedName>
</protein>
<dbReference type="InterPro" id="IPR039672">
    <property type="entry name" value="MFS_2"/>
</dbReference>
<name>A0AAJ7U4E2_PETMA</name>
<keyword evidence="3" id="KW-1133">Transmembrane helix</keyword>
<proteinExistence type="inferred from homology"/>
<evidence type="ECO:0000256" key="1">
    <source>
        <dbReference type="ARBA" id="ARBA00004141"/>
    </source>
</evidence>
<organism evidence="4 5">
    <name type="scientific">Petromyzon marinus</name>
    <name type="common">Sea lamprey</name>
    <dbReference type="NCBI Taxonomy" id="7757"/>
    <lineage>
        <taxon>Eukaryota</taxon>
        <taxon>Metazoa</taxon>
        <taxon>Chordata</taxon>
        <taxon>Craniata</taxon>
        <taxon>Vertebrata</taxon>
        <taxon>Cyclostomata</taxon>
        <taxon>Hyperoartia</taxon>
        <taxon>Petromyzontiformes</taxon>
        <taxon>Petromyzontidae</taxon>
        <taxon>Petromyzon</taxon>
    </lineage>
</organism>
<dbReference type="SUPFAM" id="SSF103473">
    <property type="entry name" value="MFS general substrate transporter"/>
    <property type="match status" value="1"/>
</dbReference>
<dbReference type="KEGG" id="pmrn:116953497"/>
<dbReference type="InterPro" id="IPR036259">
    <property type="entry name" value="MFS_trans_sf"/>
</dbReference>
<feature type="transmembrane region" description="Helical" evidence="3">
    <location>
        <begin position="106"/>
        <end position="130"/>
    </location>
</feature>
<dbReference type="GO" id="GO:0005886">
    <property type="term" value="C:plasma membrane"/>
    <property type="evidence" value="ECO:0007669"/>
    <property type="project" value="TreeGrafter"/>
</dbReference>
<sequence length="178" mass="18427">MGGPDGTPIFRAPMTAAPATEPLGRLTLASRLAFAGGHFFNDVCAATWFTYGLAFLHGVAGIGSPGAGLLVLLGQVADGLATPLVGIAADRAPAIPGAARRKSWHLLGTVLLTLTFPFTFASCLACGVAPQEGTLLGYYAPFIVLSQVAWAAVQVSHLALIPELAHTQSEKVELTAYR</sequence>
<dbReference type="Proteomes" id="UP001318040">
    <property type="component" value="Chromosome 52"/>
</dbReference>
<dbReference type="PANTHER" id="PTHR11328:SF28">
    <property type="entry name" value="MAJOR FACILITATOR SUPERFAMILY DOMAIN-CONTAINING PROTEIN 12"/>
    <property type="match status" value="1"/>
</dbReference>
<reference evidence="5" key="1">
    <citation type="submission" date="2025-08" db="UniProtKB">
        <authorList>
            <consortium name="RefSeq"/>
        </authorList>
    </citation>
    <scope>IDENTIFICATION</scope>
    <source>
        <tissue evidence="5">Sperm</tissue>
    </source>
</reference>
<feature type="transmembrane region" description="Helical" evidence="3">
    <location>
        <begin position="136"/>
        <end position="161"/>
    </location>
</feature>
<evidence type="ECO:0000256" key="3">
    <source>
        <dbReference type="SAM" id="Phobius"/>
    </source>
</evidence>
<keyword evidence="3" id="KW-0812">Transmembrane</keyword>
<gene>
    <name evidence="5" type="primary">LOC116953497</name>
</gene>
<dbReference type="AlphaFoldDB" id="A0AAJ7U4E2"/>
<dbReference type="GO" id="GO:0008643">
    <property type="term" value="P:carbohydrate transport"/>
    <property type="evidence" value="ECO:0007669"/>
    <property type="project" value="InterPro"/>
</dbReference>
<evidence type="ECO:0000313" key="4">
    <source>
        <dbReference type="Proteomes" id="UP001318040"/>
    </source>
</evidence>
<dbReference type="Gene3D" id="1.20.1250.20">
    <property type="entry name" value="MFS general substrate transporter like domains"/>
    <property type="match status" value="1"/>
</dbReference>
<dbReference type="GO" id="GO:0048021">
    <property type="term" value="P:regulation of melanin biosynthetic process"/>
    <property type="evidence" value="ECO:0007669"/>
    <property type="project" value="TreeGrafter"/>
</dbReference>
<keyword evidence="3" id="KW-0472">Membrane</keyword>
<evidence type="ECO:0000256" key="2">
    <source>
        <dbReference type="ARBA" id="ARBA00008335"/>
    </source>
</evidence>
<dbReference type="Pfam" id="PF13347">
    <property type="entry name" value="MFS_2"/>
    <property type="match status" value="1"/>
</dbReference>